<feature type="chain" id="PRO_5005807340" evidence="2">
    <location>
        <begin position="20"/>
        <end position="267"/>
    </location>
</feature>
<evidence type="ECO:0000259" key="3">
    <source>
        <dbReference type="Pfam" id="PF12849"/>
    </source>
</evidence>
<dbReference type="OrthoDB" id="9790048at2"/>
<evidence type="ECO:0000256" key="1">
    <source>
        <dbReference type="ARBA" id="ARBA00022729"/>
    </source>
</evidence>
<dbReference type="InterPro" id="IPR050811">
    <property type="entry name" value="Phosphate_ABC_transporter"/>
</dbReference>
<keyword evidence="5" id="KW-1185">Reference proteome</keyword>
<reference evidence="5" key="1">
    <citation type="submission" date="2015-07" db="EMBL/GenBank/DDBJ databases">
        <authorList>
            <person name="Rodrigo-Torres Lidia"/>
            <person name="Arahal R.David."/>
        </authorList>
    </citation>
    <scope>NUCLEOTIDE SEQUENCE [LARGE SCALE GENOMIC DNA]</scope>
    <source>
        <strain evidence="5">CECT 4801</strain>
    </source>
</reference>
<dbReference type="STRING" id="187304.B0E33_11085"/>
<dbReference type="Pfam" id="PF12849">
    <property type="entry name" value="PBP_like_2"/>
    <property type="match status" value="1"/>
</dbReference>
<keyword evidence="1 2" id="KW-0732">Signal</keyword>
<dbReference type="AlphaFoldDB" id="A0A0M6Y228"/>
<dbReference type="EMBL" id="CXST01000002">
    <property type="protein sequence ID" value="CTQ44145.1"/>
    <property type="molecule type" value="Genomic_DNA"/>
</dbReference>
<accession>A0A0M6Y228</accession>
<organism evidence="4 5">
    <name type="scientific">Roseibium aggregatum</name>
    <dbReference type="NCBI Taxonomy" id="187304"/>
    <lineage>
        <taxon>Bacteria</taxon>
        <taxon>Pseudomonadati</taxon>
        <taxon>Pseudomonadota</taxon>
        <taxon>Alphaproteobacteria</taxon>
        <taxon>Hyphomicrobiales</taxon>
        <taxon>Stappiaceae</taxon>
        <taxon>Roseibium</taxon>
    </lineage>
</organism>
<name>A0A0M6Y228_9HYPH</name>
<dbReference type="SUPFAM" id="SSF53850">
    <property type="entry name" value="Periplasmic binding protein-like II"/>
    <property type="match status" value="1"/>
</dbReference>
<evidence type="ECO:0000256" key="2">
    <source>
        <dbReference type="SAM" id="SignalP"/>
    </source>
</evidence>
<evidence type="ECO:0000313" key="5">
    <source>
        <dbReference type="Proteomes" id="UP000048926"/>
    </source>
</evidence>
<proteinExistence type="predicted"/>
<feature type="domain" description="PBP" evidence="3">
    <location>
        <begin position="23"/>
        <end position="250"/>
    </location>
</feature>
<protein>
    <submittedName>
        <fullName evidence="4">Phosphate-binding protein PstS 1</fullName>
    </submittedName>
</protein>
<dbReference type="PANTHER" id="PTHR30570">
    <property type="entry name" value="PERIPLASMIC PHOSPHATE BINDING COMPONENT OF PHOSPHATE ABC TRANSPORTER"/>
    <property type="match status" value="1"/>
</dbReference>
<feature type="signal peptide" evidence="2">
    <location>
        <begin position="1"/>
        <end position="19"/>
    </location>
</feature>
<dbReference type="PANTHER" id="PTHR30570:SF1">
    <property type="entry name" value="PHOSPHATE-BINDING PROTEIN PSTS"/>
    <property type="match status" value="1"/>
</dbReference>
<dbReference type="Proteomes" id="UP000048926">
    <property type="component" value="Unassembled WGS sequence"/>
</dbReference>
<evidence type="ECO:0000313" key="4">
    <source>
        <dbReference type="EMBL" id="CTQ44145.1"/>
    </source>
</evidence>
<sequence length="267" mass="28423">MRSLAFALALSLCTFFLHTDVSSAQGPLKVVGTGDGLEMLQEIGAGFVENRPDINLEIPPSIGSGGGIAAVSSGTERLGRVARPLKDSEVEYGLVYLPIAKIPSAIFTHPSTGIDALTSEELVKLYSGEIVNWSELGGADLRVRLVRREDADSTLQVLKSSMPGWADMEFSPRSKTALTTQEAISSAREVEGAIAFGPYSKPLEDGLSVLKIDGHHPTDPGYPSSVTLALIYKEGTLDEEMKAFIDYAQSGQAHTLISNYGGVPVGR</sequence>
<dbReference type="RefSeq" id="WP_055656894.1">
    <property type="nucleotide sequence ID" value="NZ_CXST01000002.1"/>
</dbReference>
<dbReference type="InterPro" id="IPR024370">
    <property type="entry name" value="PBP_domain"/>
</dbReference>
<gene>
    <name evidence="4" type="primary">pstS1</name>
    <name evidence="4" type="ORF">LAL4801_02587</name>
</gene>
<dbReference type="Gene3D" id="3.40.190.10">
    <property type="entry name" value="Periplasmic binding protein-like II"/>
    <property type="match status" value="2"/>
</dbReference>